<dbReference type="GO" id="GO:0006508">
    <property type="term" value="P:proteolysis"/>
    <property type="evidence" value="ECO:0007669"/>
    <property type="project" value="UniProtKB-KW"/>
</dbReference>
<evidence type="ECO:0000259" key="5">
    <source>
        <dbReference type="SMART" id="SM00244"/>
    </source>
</evidence>
<dbReference type="GO" id="GO:0016020">
    <property type="term" value="C:membrane"/>
    <property type="evidence" value="ECO:0007669"/>
    <property type="project" value="UniProtKB-SubCell"/>
</dbReference>
<dbReference type="InterPro" id="IPR001107">
    <property type="entry name" value="Band_7"/>
</dbReference>
<dbReference type="EMBL" id="AAGDMI010000045">
    <property type="protein sequence ID" value="EBM7149992.1"/>
    <property type="molecule type" value="Genomic_DNA"/>
</dbReference>
<protein>
    <submittedName>
        <fullName evidence="8">Protease modulator HflK</fullName>
    </submittedName>
</protein>
<evidence type="ECO:0000313" key="6">
    <source>
        <dbReference type="EMBL" id="EAM1282946.1"/>
    </source>
</evidence>
<proteinExistence type="inferred from homology"/>
<accession>A0A5T6TFR3</accession>
<feature type="coiled-coil region" evidence="3">
    <location>
        <begin position="235"/>
        <end position="280"/>
    </location>
</feature>
<feature type="domain" description="Band 7" evidence="5">
    <location>
        <begin position="36"/>
        <end position="239"/>
    </location>
</feature>
<reference evidence="8" key="1">
    <citation type="submission" date="2018-09" db="EMBL/GenBank/DDBJ databases">
        <authorList>
            <consortium name="PulseNet: The National Subtyping Network for Foodborne Disease Surveillance"/>
            <person name="Tarr C.L."/>
            <person name="Trees E."/>
            <person name="Katz L.S."/>
            <person name="Carleton-Romer H.A."/>
            <person name="Stroika S."/>
            <person name="Kucerova Z."/>
            <person name="Roache K.F."/>
            <person name="Sabol A.L."/>
            <person name="Besser J."/>
            <person name="Gerner-Smidt P."/>
        </authorList>
    </citation>
    <scope>NUCLEOTIDE SEQUENCE</scope>
    <source>
        <strain evidence="11">2009K1310</strain>
        <strain evidence="10">PNUSAS052736</strain>
        <strain evidence="9">PNUSAS052936</strain>
        <strain evidence="8">PNUSAS053120</strain>
        <strain evidence="6">PNUSAS056972</strain>
        <strain evidence="7">PNUSAS063846</strain>
        <strain evidence="12">PNUSAS094379</strain>
    </source>
</reference>
<organism evidence="8">
    <name type="scientific">Salmonella enterica</name>
    <name type="common">Salmonella choleraesuis</name>
    <dbReference type="NCBI Taxonomy" id="28901"/>
    <lineage>
        <taxon>Bacteria</taxon>
        <taxon>Pseudomonadati</taxon>
        <taxon>Pseudomonadota</taxon>
        <taxon>Gammaproteobacteria</taxon>
        <taxon>Enterobacterales</taxon>
        <taxon>Enterobacteriaceae</taxon>
        <taxon>Salmonella</taxon>
    </lineage>
</organism>
<dbReference type="GO" id="GO:0008233">
    <property type="term" value="F:peptidase activity"/>
    <property type="evidence" value="ECO:0007669"/>
    <property type="project" value="UniProtKB-KW"/>
</dbReference>
<dbReference type="PANTHER" id="PTHR42911:SF1">
    <property type="entry name" value="MODULATOR OF FTSH PROTEASE HFLC"/>
    <property type="match status" value="1"/>
</dbReference>
<evidence type="ECO:0000313" key="10">
    <source>
        <dbReference type="EMBL" id="EBN9655662.1"/>
    </source>
</evidence>
<dbReference type="RefSeq" id="WP_048957675.1">
    <property type="nucleotide sequence ID" value="NZ_JYPQ01000015.1"/>
</dbReference>
<evidence type="ECO:0000313" key="9">
    <source>
        <dbReference type="EMBL" id="EBM7149992.1"/>
    </source>
</evidence>
<dbReference type="EMBL" id="AAGHIJ010000002">
    <property type="protein sequence ID" value="EBN9655662.1"/>
    <property type="molecule type" value="Genomic_DNA"/>
</dbReference>
<dbReference type="InterPro" id="IPR036013">
    <property type="entry name" value="Band_7/SPFH_dom_sf"/>
</dbReference>
<dbReference type="EMBL" id="AAHCHO010000006">
    <property type="protein sequence ID" value="EBU5349992.1"/>
    <property type="molecule type" value="Genomic_DNA"/>
</dbReference>
<evidence type="ECO:0000256" key="2">
    <source>
        <dbReference type="ARBA" id="ARBA00006971"/>
    </source>
</evidence>
<dbReference type="EMBL" id="AACYYX010000020">
    <property type="protein sequence ID" value="EAN6989403.1"/>
    <property type="molecule type" value="Genomic_DNA"/>
</dbReference>
<evidence type="ECO:0000256" key="3">
    <source>
        <dbReference type="SAM" id="Coils"/>
    </source>
</evidence>
<sequence>MKKQSVTMSPWGQSYRIAFFSLYGATLLAALVWLFSSFHQISPDSQAVVYRFGKPLAVKHSGMLFAWPKPIDRIEIIPGSDRILQHDVKPLQRSEQLKLLTGAQLYSDAGTGAGYLLTGDAGVVQLNMQVFYRIQTPLRYVLQRPHIDALIDRLGQRAATLVCAGRDLDTVLVARPETMQNDSHAAQERAKLRGDLKQMIEQDLLRLKGTENDPGITIERVDIASSLPDNAVAAFNSVLTASQQAEQKIAQAQNEATRLLQKSQQEADRIVQQAEADRSEMHAKAEVATQSIIKLAQARAEGSEAGLLQRIWRERVSSVLSSAGQVTAVNPEDSSNMILSGPASQTETSSSSLQLFGGIP</sequence>
<evidence type="ECO:0000313" key="7">
    <source>
        <dbReference type="EMBL" id="EAN6989403.1"/>
    </source>
</evidence>
<dbReference type="EMBL" id="AAKAEB010000048">
    <property type="protein sequence ID" value="ECQ2398759.1"/>
    <property type="molecule type" value="Genomic_DNA"/>
</dbReference>
<dbReference type="SMART" id="SM00244">
    <property type="entry name" value="PHB"/>
    <property type="match status" value="1"/>
</dbReference>
<dbReference type="Gene3D" id="3.30.479.30">
    <property type="entry name" value="Band 7 domain"/>
    <property type="match status" value="1"/>
</dbReference>
<comment type="similarity">
    <text evidence="2">Belongs to the band 7/mec-2 family. HflK subfamily.</text>
</comment>
<dbReference type="CDD" id="cd03404">
    <property type="entry name" value="SPFH_HflK"/>
    <property type="match status" value="1"/>
</dbReference>
<feature type="region of interest" description="Disordered" evidence="4">
    <location>
        <begin position="332"/>
        <end position="360"/>
    </location>
</feature>
<dbReference type="Pfam" id="PF01145">
    <property type="entry name" value="Band_7"/>
    <property type="match status" value="1"/>
</dbReference>
<name>A0A5T6TFR3_SALER</name>
<evidence type="ECO:0000256" key="1">
    <source>
        <dbReference type="ARBA" id="ARBA00004167"/>
    </source>
</evidence>
<evidence type="ECO:0000313" key="11">
    <source>
        <dbReference type="EMBL" id="EBU5349992.1"/>
    </source>
</evidence>
<evidence type="ECO:0000313" key="12">
    <source>
        <dbReference type="EMBL" id="ECQ2398759.1"/>
    </source>
</evidence>
<dbReference type="AlphaFoldDB" id="A0A5T6TFR3"/>
<evidence type="ECO:0000256" key="4">
    <source>
        <dbReference type="SAM" id="MobiDB-lite"/>
    </source>
</evidence>
<keyword evidence="8" id="KW-0645">Protease</keyword>
<keyword evidence="8" id="KW-0378">Hydrolase</keyword>
<feature type="compositionally biased region" description="Low complexity" evidence="4">
    <location>
        <begin position="344"/>
        <end position="360"/>
    </location>
</feature>
<gene>
    <name evidence="11" type="ORF">C0O14_13845</name>
    <name evidence="9" type="ORF">D3452_22075</name>
    <name evidence="8" type="ORF">D3R27_05420</name>
    <name evidence="10" type="ORF">D3R45_01840</name>
    <name evidence="6" type="ORF">EAB33_05020</name>
    <name evidence="7" type="ORF">EKH92_10055</name>
    <name evidence="12" type="ORF">FZ253_19290</name>
</gene>
<dbReference type="PANTHER" id="PTHR42911">
    <property type="entry name" value="MODULATOR OF FTSH PROTEASE HFLC"/>
    <property type="match status" value="1"/>
</dbReference>
<comment type="subcellular location">
    <subcellularLocation>
        <location evidence="1">Membrane</location>
        <topology evidence="1">Single-pass membrane protein</topology>
    </subcellularLocation>
</comment>
<keyword evidence="3" id="KW-0175">Coiled coil</keyword>
<evidence type="ECO:0000313" key="8">
    <source>
        <dbReference type="EMBL" id="EBM6791856.1"/>
    </source>
</evidence>
<dbReference type="EMBL" id="AAGDJL010000003">
    <property type="protein sequence ID" value="EBM6791856.1"/>
    <property type="molecule type" value="Genomic_DNA"/>
</dbReference>
<dbReference type="InterPro" id="IPR010201">
    <property type="entry name" value="HflK"/>
</dbReference>
<dbReference type="EMBL" id="AACTXT010000006">
    <property type="protein sequence ID" value="EAM1282946.1"/>
    <property type="molecule type" value="Genomic_DNA"/>
</dbReference>
<comment type="caution">
    <text evidence="8">The sequence shown here is derived from an EMBL/GenBank/DDBJ whole genome shotgun (WGS) entry which is preliminary data.</text>
</comment>